<proteinExistence type="predicted"/>
<reference evidence="2" key="1">
    <citation type="journal article" date="2022" name="Int. J. Syst. Evol. Microbiol.">
        <title>Anaeromyxobacter oryzae sp. nov., Anaeromyxobacter diazotrophicus sp. nov. and Anaeromyxobacter paludicola sp. nov., isolated from paddy soils.</title>
        <authorList>
            <person name="Itoh H."/>
            <person name="Xu Z."/>
            <person name="Mise K."/>
            <person name="Masuda Y."/>
            <person name="Ushijima N."/>
            <person name="Hayakawa C."/>
            <person name="Shiratori Y."/>
            <person name="Senoo K."/>
        </authorList>
    </citation>
    <scope>NUCLEOTIDE SEQUENCE [LARGE SCALE GENOMIC DNA]</scope>
    <source>
        <strain evidence="2">Red232</strain>
    </source>
</reference>
<gene>
    <name evidence="1" type="ORF">AMOR_42080</name>
</gene>
<dbReference type="Pfam" id="PF22396">
    <property type="entry name" value="DUF6976"/>
    <property type="match status" value="1"/>
</dbReference>
<evidence type="ECO:0000313" key="2">
    <source>
        <dbReference type="Proteomes" id="UP001162891"/>
    </source>
</evidence>
<evidence type="ECO:0000313" key="1">
    <source>
        <dbReference type="EMBL" id="BDG05212.1"/>
    </source>
</evidence>
<dbReference type="RefSeq" id="WP_248353802.1">
    <property type="nucleotide sequence ID" value="NZ_AP025591.1"/>
</dbReference>
<dbReference type="InterPro" id="IPR054249">
    <property type="entry name" value="DUF6976"/>
</dbReference>
<name>A0ABM7X0F8_9BACT</name>
<organism evidence="1 2">
    <name type="scientific">Anaeromyxobacter oryzae</name>
    <dbReference type="NCBI Taxonomy" id="2918170"/>
    <lineage>
        <taxon>Bacteria</taxon>
        <taxon>Pseudomonadati</taxon>
        <taxon>Myxococcota</taxon>
        <taxon>Myxococcia</taxon>
        <taxon>Myxococcales</taxon>
        <taxon>Cystobacterineae</taxon>
        <taxon>Anaeromyxobacteraceae</taxon>
        <taxon>Anaeromyxobacter</taxon>
    </lineage>
</organism>
<keyword evidence="2" id="KW-1185">Reference proteome</keyword>
<accession>A0ABM7X0F8</accession>
<protein>
    <submittedName>
        <fullName evidence="1">Uncharacterized protein</fullName>
    </submittedName>
</protein>
<sequence>MKRHLLHVEEVEALIRRGEPLLLAGDEAPLRRLPAGRWIGGTIPYFMTEEGGVVDRRRIFVERLPGLRDLGVRRYDEGDIGRVYVDLPPDALGVMIAPSWSRVHLAFGLNAPRYDRFATAPLLGWIAGVHLSEVGKATPKVFDGASGEVLEQEAVVMHLGLPRGKVAELAILNIFEMGEGPAITFPTTGFSATMAEIDGSRRNLAAYVREAGLDTRLPLVADYCGARINVSFHEVDDAAGEVRFFGPVFAGVSYRHARPVADYVDAFVSALPRGVERDVVFSCNCILNYVHSSLEGRTTGRIVGPITFGEIAYQLLNQTMVYLTLSER</sequence>
<dbReference type="Proteomes" id="UP001162891">
    <property type="component" value="Chromosome"/>
</dbReference>
<dbReference type="EMBL" id="AP025591">
    <property type="protein sequence ID" value="BDG05212.1"/>
    <property type="molecule type" value="Genomic_DNA"/>
</dbReference>